<feature type="coiled-coil region" evidence="1">
    <location>
        <begin position="89"/>
        <end position="116"/>
    </location>
</feature>
<dbReference type="STRING" id="1890683.A0A427YL08"/>
<evidence type="ECO:0000256" key="2">
    <source>
        <dbReference type="SAM" id="MobiDB-lite"/>
    </source>
</evidence>
<keyword evidence="4" id="KW-1185">Reference proteome</keyword>
<dbReference type="Pfam" id="PF07956">
    <property type="entry name" value="DUF1690"/>
    <property type="match status" value="1"/>
</dbReference>
<reference evidence="3 4" key="1">
    <citation type="submission" date="2018-11" db="EMBL/GenBank/DDBJ databases">
        <title>Genome sequence of Saitozyma podzolica DSM 27192.</title>
        <authorList>
            <person name="Aliyu H."/>
            <person name="Gorte O."/>
            <person name="Ochsenreither K."/>
        </authorList>
    </citation>
    <scope>NUCLEOTIDE SEQUENCE [LARGE SCALE GENOMIC DNA]</scope>
    <source>
        <strain evidence="3 4">DSM 27192</strain>
    </source>
</reference>
<feature type="compositionally biased region" description="Polar residues" evidence="2">
    <location>
        <begin position="19"/>
        <end position="28"/>
    </location>
</feature>
<feature type="compositionally biased region" description="Polar residues" evidence="2">
    <location>
        <begin position="1"/>
        <end position="11"/>
    </location>
</feature>
<evidence type="ECO:0000256" key="1">
    <source>
        <dbReference type="SAM" id="Coils"/>
    </source>
</evidence>
<dbReference type="OrthoDB" id="5544375at2759"/>
<sequence length="194" mass="21503">MGAAQSSQTGQEHVVSAPEPSTSVSFSPTLVDRLSHPPSEKPKSTDEVVRQRLAAEAAHIRQQEAEILEKISAALEKENLDKEKPGMSSEVLGRDIEEVREKVQRMRNERSSRENEEVRRAKEGVVKCYLDAGLARGGWCDQVDWLHAEAGAAASITLTPARDNPEKPLDCWKEVEAFKAEVSKLEQAFVKSLQ</sequence>
<dbReference type="AlphaFoldDB" id="A0A427YL08"/>
<evidence type="ECO:0008006" key="5">
    <source>
        <dbReference type="Google" id="ProtNLM"/>
    </source>
</evidence>
<dbReference type="Proteomes" id="UP000279259">
    <property type="component" value="Unassembled WGS sequence"/>
</dbReference>
<proteinExistence type="predicted"/>
<protein>
    <recommendedName>
        <fullName evidence="5">MICOS complex subunit mic19</fullName>
    </recommendedName>
</protein>
<feature type="compositionally biased region" description="Basic and acidic residues" evidence="2">
    <location>
        <begin position="33"/>
        <end position="49"/>
    </location>
</feature>
<evidence type="ECO:0000313" key="3">
    <source>
        <dbReference type="EMBL" id="RSH91783.1"/>
    </source>
</evidence>
<feature type="region of interest" description="Disordered" evidence="2">
    <location>
        <begin position="1"/>
        <end position="49"/>
    </location>
</feature>
<dbReference type="EMBL" id="RSCD01000007">
    <property type="protein sequence ID" value="RSH91783.1"/>
    <property type="molecule type" value="Genomic_DNA"/>
</dbReference>
<gene>
    <name evidence="3" type="ORF">EHS25_009153</name>
</gene>
<comment type="caution">
    <text evidence="3">The sequence shown here is derived from an EMBL/GenBank/DDBJ whole genome shotgun (WGS) entry which is preliminary data.</text>
</comment>
<name>A0A427YL08_9TREE</name>
<accession>A0A427YL08</accession>
<evidence type="ECO:0000313" key="4">
    <source>
        <dbReference type="Proteomes" id="UP000279259"/>
    </source>
</evidence>
<dbReference type="InterPro" id="IPR012471">
    <property type="entry name" value="DUF1690"/>
</dbReference>
<keyword evidence="1" id="KW-0175">Coiled coil</keyword>
<organism evidence="3 4">
    <name type="scientific">Saitozyma podzolica</name>
    <dbReference type="NCBI Taxonomy" id="1890683"/>
    <lineage>
        <taxon>Eukaryota</taxon>
        <taxon>Fungi</taxon>
        <taxon>Dikarya</taxon>
        <taxon>Basidiomycota</taxon>
        <taxon>Agaricomycotina</taxon>
        <taxon>Tremellomycetes</taxon>
        <taxon>Tremellales</taxon>
        <taxon>Trimorphomycetaceae</taxon>
        <taxon>Saitozyma</taxon>
    </lineage>
</organism>